<name>A0A7W7Q1J5_9PSEU</name>
<feature type="transmembrane region" description="Helical" evidence="2">
    <location>
        <begin position="78"/>
        <end position="97"/>
    </location>
</feature>
<keyword evidence="2" id="KW-0812">Transmembrane</keyword>
<dbReference type="EMBL" id="JACHJQ010000002">
    <property type="protein sequence ID" value="MBB4905104.1"/>
    <property type="molecule type" value="Genomic_DNA"/>
</dbReference>
<feature type="transmembrane region" description="Helical" evidence="2">
    <location>
        <begin position="109"/>
        <end position="126"/>
    </location>
</feature>
<feature type="transmembrane region" description="Helical" evidence="2">
    <location>
        <begin position="160"/>
        <end position="179"/>
    </location>
</feature>
<evidence type="ECO:0000313" key="4">
    <source>
        <dbReference type="Proteomes" id="UP000520767"/>
    </source>
</evidence>
<proteinExistence type="predicted"/>
<keyword evidence="4" id="KW-1185">Reference proteome</keyword>
<evidence type="ECO:0000313" key="3">
    <source>
        <dbReference type="EMBL" id="MBB4905104.1"/>
    </source>
</evidence>
<keyword evidence="2" id="KW-1133">Transmembrane helix</keyword>
<gene>
    <name evidence="3" type="ORF">FHR82_001321</name>
</gene>
<evidence type="ECO:0008006" key="5">
    <source>
        <dbReference type="Google" id="ProtNLM"/>
    </source>
</evidence>
<evidence type="ECO:0000256" key="1">
    <source>
        <dbReference type="SAM" id="Coils"/>
    </source>
</evidence>
<evidence type="ECO:0000256" key="2">
    <source>
        <dbReference type="SAM" id="Phobius"/>
    </source>
</evidence>
<feature type="coiled-coil region" evidence="1">
    <location>
        <begin position="193"/>
        <end position="220"/>
    </location>
</feature>
<reference evidence="3 4" key="1">
    <citation type="submission" date="2020-08" db="EMBL/GenBank/DDBJ databases">
        <title>Genomic Encyclopedia of Type Strains, Phase III (KMG-III): the genomes of soil and plant-associated and newly described type strains.</title>
        <authorList>
            <person name="Whitman W."/>
        </authorList>
    </citation>
    <scope>NUCLEOTIDE SEQUENCE [LARGE SCALE GENOMIC DNA]</scope>
    <source>
        <strain evidence="3 4">CECT 8960</strain>
    </source>
</reference>
<feature type="transmembrane region" description="Helical" evidence="2">
    <location>
        <begin position="52"/>
        <end position="71"/>
    </location>
</feature>
<keyword evidence="2" id="KW-0472">Membrane</keyword>
<sequence>MTDLAPGRPASVIERRLVAMTTVVLLAVALTVQVGLNGHVLVVPEAGSRTELIVYGVLAVLGGVCAVALFVRGRIPGPLRWAGVAVLLCCSLVMSGLLPPHPMPVPNHWSIGLIGWYGLVLLYDLAIGWVVAFLLAHVATLGVSMAANGATAVYVADMGVTFVSVAGFQLGVALSARLLRRIADDAFRTSRAAEELRVREEEAAAEARNHERRYADLSTTTIPLLAGLADGVLDPGAEAVRRRCAVEAARMRRLLIEGDGVADPLVHELGAIIDVAERHGASVQLSVSGTPGELPEDVRRELLAPISEALVTTRSPARVTVLHGPDQVRVSARCAAPELPITQPGMGGVSLVEFVTDGQVWLETAWRSR</sequence>
<organism evidence="3 4">
    <name type="scientific">Actinophytocola algeriensis</name>
    <dbReference type="NCBI Taxonomy" id="1768010"/>
    <lineage>
        <taxon>Bacteria</taxon>
        <taxon>Bacillati</taxon>
        <taxon>Actinomycetota</taxon>
        <taxon>Actinomycetes</taxon>
        <taxon>Pseudonocardiales</taxon>
        <taxon>Pseudonocardiaceae</taxon>
    </lineage>
</organism>
<feature type="transmembrane region" description="Helical" evidence="2">
    <location>
        <begin position="17"/>
        <end position="40"/>
    </location>
</feature>
<dbReference type="Proteomes" id="UP000520767">
    <property type="component" value="Unassembled WGS sequence"/>
</dbReference>
<keyword evidence="1" id="KW-0175">Coiled coil</keyword>
<dbReference type="AlphaFoldDB" id="A0A7W7Q1J5"/>
<protein>
    <recommendedName>
        <fullName evidence="5">Signal transduction histidine kinase</fullName>
    </recommendedName>
</protein>
<comment type="caution">
    <text evidence="3">The sequence shown here is derived from an EMBL/GenBank/DDBJ whole genome shotgun (WGS) entry which is preliminary data.</text>
</comment>
<accession>A0A7W7Q1J5</accession>
<dbReference type="RefSeq" id="WP_184809395.1">
    <property type="nucleotide sequence ID" value="NZ_JACHJQ010000002.1"/>
</dbReference>